<dbReference type="Gene3D" id="1.20.272.10">
    <property type="match status" value="1"/>
</dbReference>
<dbReference type="InterPro" id="IPR003959">
    <property type="entry name" value="ATPase_AAA_core"/>
</dbReference>
<dbReference type="GO" id="GO:0003689">
    <property type="term" value="F:DNA clamp loader activity"/>
    <property type="evidence" value="ECO:0007669"/>
    <property type="project" value="TreeGrafter"/>
</dbReference>
<evidence type="ECO:0000313" key="7">
    <source>
        <dbReference type="RefSeq" id="XP_026190929.1"/>
    </source>
</evidence>
<evidence type="ECO:0000256" key="2">
    <source>
        <dbReference type="ARBA" id="ARBA00022705"/>
    </source>
</evidence>
<evidence type="ECO:0000256" key="1">
    <source>
        <dbReference type="ARBA" id="ARBA00005378"/>
    </source>
</evidence>
<dbReference type="Pfam" id="PF00004">
    <property type="entry name" value="AAA"/>
    <property type="match status" value="1"/>
</dbReference>
<dbReference type="GO" id="GO:0006261">
    <property type="term" value="P:DNA-templated DNA replication"/>
    <property type="evidence" value="ECO:0007669"/>
    <property type="project" value="TreeGrafter"/>
</dbReference>
<dbReference type="InterPro" id="IPR003593">
    <property type="entry name" value="AAA+_ATPase"/>
</dbReference>
<gene>
    <name evidence="7" type="primary">LOC34620922</name>
</gene>
<name>A0A6P6RTQ7_9EIME</name>
<dbReference type="InterPro" id="IPR008921">
    <property type="entry name" value="DNA_pol3_clamp-load_cplx_C"/>
</dbReference>
<evidence type="ECO:0000256" key="3">
    <source>
        <dbReference type="ARBA" id="ARBA00022741"/>
    </source>
</evidence>
<keyword evidence="4" id="KW-0067">ATP-binding</keyword>
<dbReference type="GeneID" id="34620922"/>
<proteinExistence type="inferred from homology"/>
<dbReference type="CDD" id="cd18140">
    <property type="entry name" value="HLD_clamp_RFC"/>
    <property type="match status" value="1"/>
</dbReference>
<dbReference type="GO" id="GO:0005524">
    <property type="term" value="F:ATP binding"/>
    <property type="evidence" value="ECO:0007669"/>
    <property type="project" value="UniProtKB-KW"/>
</dbReference>
<protein>
    <submittedName>
        <fullName evidence="7">Replication factor C subunit 2</fullName>
    </submittedName>
</protein>
<keyword evidence="3" id="KW-0547">Nucleotide-binding</keyword>
<dbReference type="GO" id="GO:0006281">
    <property type="term" value="P:DNA repair"/>
    <property type="evidence" value="ECO:0007669"/>
    <property type="project" value="TreeGrafter"/>
</dbReference>
<dbReference type="FunFam" id="3.40.50.300:FF:000952">
    <property type="entry name" value="Replication factor C subunit 2"/>
    <property type="match status" value="1"/>
</dbReference>
<feature type="domain" description="AAA+ ATPase" evidence="5">
    <location>
        <begin position="41"/>
        <end position="179"/>
    </location>
</feature>
<comment type="similarity">
    <text evidence="1">Belongs to the activator 1 small subunits family.</text>
</comment>
<dbReference type="Gene3D" id="3.40.50.300">
    <property type="entry name" value="P-loop containing nucleotide triphosphate hydrolases"/>
    <property type="match status" value="1"/>
</dbReference>
<dbReference type="Pfam" id="PF08542">
    <property type="entry name" value="Rep_fac_C"/>
    <property type="match status" value="1"/>
</dbReference>
<keyword evidence="2" id="KW-0235">DNA replication</keyword>
<dbReference type="GO" id="GO:0016887">
    <property type="term" value="F:ATP hydrolysis activity"/>
    <property type="evidence" value="ECO:0007669"/>
    <property type="project" value="InterPro"/>
</dbReference>
<dbReference type="PANTHER" id="PTHR11669">
    <property type="entry name" value="REPLICATION FACTOR C / DNA POLYMERASE III GAMMA-TAU SUBUNIT"/>
    <property type="match status" value="1"/>
</dbReference>
<dbReference type="SMART" id="SM00382">
    <property type="entry name" value="AAA"/>
    <property type="match status" value="1"/>
</dbReference>
<dbReference type="Pfam" id="PF21960">
    <property type="entry name" value="RCF1-5-like_lid"/>
    <property type="match status" value="1"/>
</dbReference>
<dbReference type="InterPro" id="IPR050238">
    <property type="entry name" value="DNA_Rep/Repair_Clamp_Loader"/>
</dbReference>
<dbReference type="SUPFAM" id="SSF52540">
    <property type="entry name" value="P-loop containing nucleoside triphosphate hydrolases"/>
    <property type="match status" value="1"/>
</dbReference>
<dbReference type="GO" id="GO:0005663">
    <property type="term" value="C:DNA replication factor C complex"/>
    <property type="evidence" value="ECO:0007669"/>
    <property type="project" value="TreeGrafter"/>
</dbReference>
<dbReference type="InterPro" id="IPR027417">
    <property type="entry name" value="P-loop_NTPase"/>
</dbReference>
<dbReference type="InterPro" id="IPR013748">
    <property type="entry name" value="Rep_factorC_C"/>
</dbReference>
<evidence type="ECO:0000313" key="6">
    <source>
        <dbReference type="Proteomes" id="UP000515125"/>
    </source>
</evidence>
<dbReference type="AlphaFoldDB" id="A0A6P6RTQ7"/>
<dbReference type="InterPro" id="IPR047854">
    <property type="entry name" value="RFC_lid"/>
</dbReference>
<dbReference type="Gene3D" id="1.10.8.60">
    <property type="match status" value="1"/>
</dbReference>
<evidence type="ECO:0000259" key="5">
    <source>
        <dbReference type="SMART" id="SM00382"/>
    </source>
</evidence>
<dbReference type="OrthoDB" id="4199794at2759"/>
<reference evidence="7" key="1">
    <citation type="submission" date="2025-08" db="UniProtKB">
        <authorList>
            <consortium name="RefSeq"/>
        </authorList>
    </citation>
    <scope>IDENTIFICATION</scope>
</reference>
<keyword evidence="6" id="KW-1185">Reference proteome</keyword>
<dbReference type="GO" id="GO:0005634">
    <property type="term" value="C:nucleus"/>
    <property type="evidence" value="ECO:0007669"/>
    <property type="project" value="TreeGrafter"/>
</dbReference>
<sequence length="322" mass="35931">MSKTASDSRPWVEKYRPRKIAEVSQQVEAKRLLSRIIETGNMPHLLFFGPPGSGKTSAALALVKELFGREDAKTRLLELNASDERGIRVVREKIKKYTRTNTPKGKINPETGREMPPWKVVMLDEADMMTPDAQAALRRIMEAFARNTRFIIICNYVHKIIDPLFSRCSPHRFEPVSPEAQIERLQMICKAESLTVASRALERLMSLTCGDLRRAVNLLQSAAGIHRTITEDAILEVAVHPPSYVVQSVLSACATSPDAVNEIAEEVANQGWDVALLLQEMVVEVVKSDHLSDLQKATILHELGVTEFAVLQGRELLPLAMS</sequence>
<evidence type="ECO:0000256" key="4">
    <source>
        <dbReference type="ARBA" id="ARBA00022840"/>
    </source>
</evidence>
<dbReference type="SUPFAM" id="SSF48019">
    <property type="entry name" value="post-AAA+ oligomerization domain-like"/>
    <property type="match status" value="1"/>
</dbReference>
<accession>A0A6P6RTQ7</accession>
<dbReference type="RefSeq" id="XP_026190929.1">
    <property type="nucleotide sequence ID" value="XM_026335144.1"/>
</dbReference>
<dbReference type="PANTHER" id="PTHR11669:SF20">
    <property type="entry name" value="REPLICATION FACTOR C SUBUNIT 4"/>
    <property type="match status" value="1"/>
</dbReference>
<dbReference type="GO" id="GO:0003677">
    <property type="term" value="F:DNA binding"/>
    <property type="evidence" value="ECO:0007669"/>
    <property type="project" value="InterPro"/>
</dbReference>
<dbReference type="CDD" id="cd00009">
    <property type="entry name" value="AAA"/>
    <property type="match status" value="1"/>
</dbReference>
<organism evidence="6 7">
    <name type="scientific">Cyclospora cayetanensis</name>
    <dbReference type="NCBI Taxonomy" id="88456"/>
    <lineage>
        <taxon>Eukaryota</taxon>
        <taxon>Sar</taxon>
        <taxon>Alveolata</taxon>
        <taxon>Apicomplexa</taxon>
        <taxon>Conoidasida</taxon>
        <taxon>Coccidia</taxon>
        <taxon>Eucoccidiorida</taxon>
        <taxon>Eimeriorina</taxon>
        <taxon>Eimeriidae</taxon>
        <taxon>Cyclospora</taxon>
    </lineage>
</organism>
<dbReference type="Proteomes" id="UP000515125">
    <property type="component" value="Unplaced"/>
</dbReference>